<dbReference type="GO" id="GO:0004340">
    <property type="term" value="F:glucokinase activity"/>
    <property type="evidence" value="ECO:0007669"/>
    <property type="project" value="TreeGrafter"/>
</dbReference>
<dbReference type="AlphaFoldDB" id="A0A2U1KA85"/>
<proteinExistence type="inferred from homology"/>
<gene>
    <name evidence="5" type="ORF">CTI12_AA626420</name>
</gene>
<keyword evidence="6" id="KW-1185">Reference proteome</keyword>
<dbReference type="GO" id="GO:0006096">
    <property type="term" value="P:glycolytic process"/>
    <property type="evidence" value="ECO:0007669"/>
    <property type="project" value="UniProtKB-KW"/>
</dbReference>
<keyword evidence="4" id="KW-0808">Transferase</keyword>
<dbReference type="PANTHER" id="PTHR19443:SF16">
    <property type="entry name" value="HEXOKINASE TYPE 1-RELATED"/>
    <property type="match status" value="1"/>
</dbReference>
<comment type="pathway">
    <text evidence="2">Carbohydrate metabolism; hexose metabolism.</text>
</comment>
<keyword evidence="4" id="KW-0067">ATP-binding</keyword>
<dbReference type="STRING" id="35608.A0A2U1KA85"/>
<keyword evidence="4" id="KW-0547">Nucleotide-binding</keyword>
<dbReference type="GO" id="GO:0005524">
    <property type="term" value="F:ATP binding"/>
    <property type="evidence" value="ECO:0007669"/>
    <property type="project" value="UniProtKB-UniRule"/>
</dbReference>
<comment type="pathway">
    <text evidence="1">Carbohydrate degradation; glycolysis; D-glyceraldehyde 3-phosphate and glycerone phosphate from D-glucose: step 1/4.</text>
</comment>
<dbReference type="Proteomes" id="UP000245207">
    <property type="component" value="Unassembled WGS sequence"/>
</dbReference>
<evidence type="ECO:0000313" key="5">
    <source>
        <dbReference type="EMBL" id="PWA30379.1"/>
    </source>
</evidence>
<evidence type="ECO:0000313" key="6">
    <source>
        <dbReference type="Proteomes" id="UP000245207"/>
    </source>
</evidence>
<protein>
    <recommendedName>
        <fullName evidence="4">Phosphotransferase</fullName>
        <ecNumber evidence="4">2.7.1.-</ecNumber>
    </recommendedName>
</protein>
<organism evidence="5 6">
    <name type="scientific">Artemisia annua</name>
    <name type="common">Sweet wormwood</name>
    <dbReference type="NCBI Taxonomy" id="35608"/>
    <lineage>
        <taxon>Eukaryota</taxon>
        <taxon>Viridiplantae</taxon>
        <taxon>Streptophyta</taxon>
        <taxon>Embryophyta</taxon>
        <taxon>Tracheophyta</taxon>
        <taxon>Spermatophyta</taxon>
        <taxon>Magnoliopsida</taxon>
        <taxon>eudicotyledons</taxon>
        <taxon>Gunneridae</taxon>
        <taxon>Pentapetalae</taxon>
        <taxon>asterids</taxon>
        <taxon>campanulids</taxon>
        <taxon>Asterales</taxon>
        <taxon>Asteraceae</taxon>
        <taxon>Asteroideae</taxon>
        <taxon>Anthemideae</taxon>
        <taxon>Artemisiinae</taxon>
        <taxon>Artemisia</taxon>
    </lineage>
</organism>
<keyword evidence="4" id="KW-0418">Kinase</keyword>
<evidence type="ECO:0000256" key="3">
    <source>
        <dbReference type="ARBA" id="ARBA00023152"/>
    </source>
</evidence>
<dbReference type="PRINTS" id="PR00475">
    <property type="entry name" value="HEXOKINASE"/>
</dbReference>
<dbReference type="InterPro" id="IPR001312">
    <property type="entry name" value="Hexokinase"/>
</dbReference>
<accession>A0A2U1KA85</accession>
<dbReference type="EMBL" id="PKPP01026414">
    <property type="protein sequence ID" value="PWA30379.1"/>
    <property type="molecule type" value="Genomic_DNA"/>
</dbReference>
<comment type="caution">
    <text evidence="5">The sequence shown here is derived from an EMBL/GenBank/DDBJ whole genome shotgun (WGS) entry which is preliminary data.</text>
</comment>
<name>A0A2U1KA85_ARTAN</name>
<dbReference type="PANTHER" id="PTHR19443">
    <property type="entry name" value="HEXOKINASE"/>
    <property type="match status" value="1"/>
</dbReference>
<dbReference type="OrthoDB" id="419537at2759"/>
<comment type="similarity">
    <text evidence="4">Belongs to the hexokinase family.</text>
</comment>
<keyword evidence="3 4" id="KW-0324">Glycolysis</keyword>
<dbReference type="GO" id="GO:0005739">
    <property type="term" value="C:mitochondrion"/>
    <property type="evidence" value="ECO:0007669"/>
    <property type="project" value="TreeGrafter"/>
</dbReference>
<dbReference type="GO" id="GO:0005829">
    <property type="term" value="C:cytosol"/>
    <property type="evidence" value="ECO:0007669"/>
    <property type="project" value="TreeGrafter"/>
</dbReference>
<dbReference type="GO" id="GO:0008865">
    <property type="term" value="F:fructokinase activity"/>
    <property type="evidence" value="ECO:0007669"/>
    <property type="project" value="TreeGrafter"/>
</dbReference>
<dbReference type="GO" id="GO:0006006">
    <property type="term" value="P:glucose metabolic process"/>
    <property type="evidence" value="ECO:0007669"/>
    <property type="project" value="TreeGrafter"/>
</dbReference>
<sequence length="131" mass="14974">MVIILSGKWLILINRNFFFSMICIYAYSDYFSLHCQDENVKDRALLIRIKQDVKAQALLFDSSFRDFNTFQELFLNAYIVFILLPLPPFAQMNDTVGTLAGGKYSNKDLIAAMILGTRCNATYVERANAIP</sequence>
<evidence type="ECO:0000256" key="1">
    <source>
        <dbReference type="ARBA" id="ARBA00004888"/>
    </source>
</evidence>
<dbReference type="GO" id="GO:0001678">
    <property type="term" value="P:intracellular glucose homeostasis"/>
    <property type="evidence" value="ECO:0007669"/>
    <property type="project" value="InterPro"/>
</dbReference>
<evidence type="ECO:0000256" key="2">
    <source>
        <dbReference type="ARBA" id="ARBA00005028"/>
    </source>
</evidence>
<reference evidence="5 6" key="1">
    <citation type="journal article" date="2018" name="Mol. Plant">
        <title>The genome of Artemisia annua provides insight into the evolution of Asteraceae family and artemisinin biosynthesis.</title>
        <authorList>
            <person name="Shen Q."/>
            <person name="Zhang L."/>
            <person name="Liao Z."/>
            <person name="Wang S."/>
            <person name="Yan T."/>
            <person name="Shi P."/>
            <person name="Liu M."/>
            <person name="Fu X."/>
            <person name="Pan Q."/>
            <person name="Wang Y."/>
            <person name="Lv Z."/>
            <person name="Lu X."/>
            <person name="Zhang F."/>
            <person name="Jiang W."/>
            <person name="Ma Y."/>
            <person name="Chen M."/>
            <person name="Hao X."/>
            <person name="Li L."/>
            <person name="Tang Y."/>
            <person name="Lv G."/>
            <person name="Zhou Y."/>
            <person name="Sun X."/>
            <person name="Brodelius P.E."/>
            <person name="Rose J.K.C."/>
            <person name="Tang K."/>
        </authorList>
    </citation>
    <scope>NUCLEOTIDE SEQUENCE [LARGE SCALE GENOMIC DNA]</scope>
    <source>
        <strain evidence="6">cv. Huhao1</strain>
        <tissue evidence="5">Leaf</tissue>
    </source>
</reference>
<dbReference type="Gene3D" id="3.40.367.20">
    <property type="match status" value="1"/>
</dbReference>
<dbReference type="EC" id="2.7.1.-" evidence="4"/>
<evidence type="ECO:0000256" key="4">
    <source>
        <dbReference type="RuleBase" id="RU362007"/>
    </source>
</evidence>
<dbReference type="GO" id="GO:0005536">
    <property type="term" value="F:D-glucose binding"/>
    <property type="evidence" value="ECO:0007669"/>
    <property type="project" value="InterPro"/>
</dbReference>